<keyword evidence="2" id="KW-0732">Signal</keyword>
<feature type="compositionally biased region" description="Basic and acidic residues" evidence="1">
    <location>
        <begin position="77"/>
        <end position="88"/>
    </location>
</feature>
<sequence length="99" mass="10743">MEVGKLLFAVLQTCRRLLLSFLRAVHARLDYAVLEAMCMSVSGGGGETRGRAHVEAESLLTQCLVEHACQQASSRTTAEKGSRLETKDPTTTSFNCTPV</sequence>
<feature type="region of interest" description="Disordered" evidence="1">
    <location>
        <begin position="74"/>
        <end position="99"/>
    </location>
</feature>
<organism evidence="3 4">
    <name type="scientific">Pleurodeles waltl</name>
    <name type="common">Iberian ribbed newt</name>
    <dbReference type="NCBI Taxonomy" id="8319"/>
    <lineage>
        <taxon>Eukaryota</taxon>
        <taxon>Metazoa</taxon>
        <taxon>Chordata</taxon>
        <taxon>Craniata</taxon>
        <taxon>Vertebrata</taxon>
        <taxon>Euteleostomi</taxon>
        <taxon>Amphibia</taxon>
        <taxon>Batrachia</taxon>
        <taxon>Caudata</taxon>
        <taxon>Salamandroidea</taxon>
        <taxon>Salamandridae</taxon>
        <taxon>Pleurodelinae</taxon>
        <taxon>Pleurodeles</taxon>
    </lineage>
</organism>
<evidence type="ECO:0008006" key="5">
    <source>
        <dbReference type="Google" id="ProtNLM"/>
    </source>
</evidence>
<protein>
    <recommendedName>
        <fullName evidence="5">Secreted protein</fullName>
    </recommendedName>
</protein>
<name>A0AAV7S861_PLEWA</name>
<feature type="signal peptide" evidence="2">
    <location>
        <begin position="1"/>
        <end position="27"/>
    </location>
</feature>
<evidence type="ECO:0000256" key="1">
    <source>
        <dbReference type="SAM" id="MobiDB-lite"/>
    </source>
</evidence>
<feature type="compositionally biased region" description="Polar residues" evidence="1">
    <location>
        <begin position="89"/>
        <end position="99"/>
    </location>
</feature>
<reference evidence="3" key="1">
    <citation type="journal article" date="2022" name="bioRxiv">
        <title>Sequencing and chromosome-scale assembly of the giantPleurodeles waltlgenome.</title>
        <authorList>
            <person name="Brown T."/>
            <person name="Elewa A."/>
            <person name="Iarovenko S."/>
            <person name="Subramanian E."/>
            <person name="Araus A.J."/>
            <person name="Petzold A."/>
            <person name="Susuki M."/>
            <person name="Suzuki K.-i.T."/>
            <person name="Hayashi T."/>
            <person name="Toyoda A."/>
            <person name="Oliveira C."/>
            <person name="Osipova E."/>
            <person name="Leigh N.D."/>
            <person name="Simon A."/>
            <person name="Yun M.H."/>
        </authorList>
    </citation>
    <scope>NUCLEOTIDE SEQUENCE</scope>
    <source>
        <strain evidence="3">20211129_DDA</strain>
        <tissue evidence="3">Liver</tissue>
    </source>
</reference>
<feature type="chain" id="PRO_5043899798" description="Secreted protein" evidence="2">
    <location>
        <begin position="28"/>
        <end position="99"/>
    </location>
</feature>
<dbReference type="Proteomes" id="UP001066276">
    <property type="component" value="Chromosome 4_2"/>
</dbReference>
<dbReference type="EMBL" id="JANPWB010000008">
    <property type="protein sequence ID" value="KAJ1160797.1"/>
    <property type="molecule type" value="Genomic_DNA"/>
</dbReference>
<gene>
    <name evidence="3" type="ORF">NDU88_001290</name>
</gene>
<dbReference type="AlphaFoldDB" id="A0AAV7S861"/>
<keyword evidence="4" id="KW-1185">Reference proteome</keyword>
<evidence type="ECO:0000313" key="3">
    <source>
        <dbReference type="EMBL" id="KAJ1160797.1"/>
    </source>
</evidence>
<evidence type="ECO:0000256" key="2">
    <source>
        <dbReference type="SAM" id="SignalP"/>
    </source>
</evidence>
<accession>A0AAV7S861</accession>
<evidence type="ECO:0000313" key="4">
    <source>
        <dbReference type="Proteomes" id="UP001066276"/>
    </source>
</evidence>
<proteinExistence type="predicted"/>
<comment type="caution">
    <text evidence="3">The sequence shown here is derived from an EMBL/GenBank/DDBJ whole genome shotgun (WGS) entry which is preliminary data.</text>
</comment>